<dbReference type="EMBL" id="MIYV01000004">
    <property type="protein sequence ID" value="OIR14371.1"/>
    <property type="molecule type" value="Genomic_DNA"/>
</dbReference>
<comment type="pathway">
    <text evidence="8">Purine metabolism; IMP biosynthesis via de novo pathway; 5-amino-1-(5-phospho-D-ribosyl)imidazole from N(2)-formyl-N(1)-(5-phospho-D-ribosyl)glycinamide: step 1/2.</text>
</comment>
<dbReference type="SMART" id="SM01211">
    <property type="entry name" value="GATase_5"/>
    <property type="match status" value="1"/>
</dbReference>
<evidence type="ECO:0000313" key="9">
    <source>
        <dbReference type="EMBL" id="OIR14371.1"/>
    </source>
</evidence>
<dbReference type="InterPro" id="IPR010075">
    <property type="entry name" value="PRibForGlyAmidine_synth_PurQ"/>
</dbReference>
<dbReference type="GO" id="GO:0005524">
    <property type="term" value="F:ATP binding"/>
    <property type="evidence" value="ECO:0007669"/>
    <property type="project" value="UniProtKB-KW"/>
</dbReference>
<dbReference type="Pfam" id="PF13507">
    <property type="entry name" value="GATase_5"/>
    <property type="match status" value="1"/>
</dbReference>
<dbReference type="Gene3D" id="3.40.50.880">
    <property type="match status" value="1"/>
</dbReference>
<evidence type="ECO:0000256" key="7">
    <source>
        <dbReference type="ARBA" id="ARBA00022962"/>
    </source>
</evidence>
<keyword evidence="2 8" id="KW-0436">Ligase</keyword>
<feature type="active site" evidence="8">
    <location>
        <position position="235"/>
    </location>
</feature>
<evidence type="ECO:0000256" key="3">
    <source>
        <dbReference type="ARBA" id="ARBA00022741"/>
    </source>
</evidence>
<dbReference type="EC" id="3.5.1.2" evidence="8"/>
<dbReference type="GO" id="GO:0004642">
    <property type="term" value="F:phosphoribosylformylglycinamidine synthase activity"/>
    <property type="evidence" value="ECO:0007669"/>
    <property type="project" value="UniProtKB-UniRule"/>
</dbReference>
<keyword evidence="1 8" id="KW-0963">Cytoplasm</keyword>
<name>A0A1J5T2I3_9ARCH</name>
<sequence length="274" mass="29785">MSNPQDSRVGVIRIEGTNCEDESAQAFSSLGCDVEKVHLKQLVGEVEPSNCRNLSDYDALYFPGGFSSGDYVRAGAIFASRMKSGLKSEIDDFISSGKPVLGICNGFQILVELGALPGSDSGTTKVPNAVLHTNDSNRFEARHVNLKVNSSNKSFFLDKYQANQVLAIPNAHAEGKLILEKDKLEEIENNNQVAFRYCNSEGSLESGYPWNPNGAPNDIAGITNSKGNVLGMMPHPERVFHGWQHTDWTSSGMNPDGPGDGRPLFEGVVEFLCK</sequence>
<evidence type="ECO:0000256" key="5">
    <source>
        <dbReference type="ARBA" id="ARBA00022801"/>
    </source>
</evidence>
<protein>
    <recommendedName>
        <fullName evidence="8">Phosphoribosylformylglycinamidine synthase subunit PurQ</fullName>
        <shortName evidence="8">FGAM synthase</shortName>
        <ecNumber evidence="8">6.3.5.3</ecNumber>
    </recommendedName>
    <alternativeName>
        <fullName evidence="8">Formylglycinamide ribonucleotide amidotransferase subunit I</fullName>
        <shortName evidence="8">FGAR amidotransferase I</shortName>
        <shortName evidence="8">FGAR-AT I</shortName>
    </alternativeName>
    <alternativeName>
        <fullName evidence="8">Glutaminase PurQ</fullName>
        <ecNumber evidence="8">3.5.1.2</ecNumber>
    </alternativeName>
    <alternativeName>
        <fullName evidence="8">Phosphoribosylformylglycinamidine synthase subunit I</fullName>
    </alternativeName>
</protein>
<keyword evidence="4 8" id="KW-0658">Purine biosynthesis</keyword>
<evidence type="ECO:0000256" key="1">
    <source>
        <dbReference type="ARBA" id="ARBA00022490"/>
    </source>
</evidence>
<gene>
    <name evidence="8" type="primary">purQ</name>
    <name evidence="9" type="ORF">BEU03_01725</name>
</gene>
<comment type="catalytic activity">
    <reaction evidence="8">
        <text>L-glutamine + H2O = L-glutamate + NH4(+)</text>
        <dbReference type="Rhea" id="RHEA:15889"/>
        <dbReference type="ChEBI" id="CHEBI:15377"/>
        <dbReference type="ChEBI" id="CHEBI:28938"/>
        <dbReference type="ChEBI" id="CHEBI:29985"/>
        <dbReference type="ChEBI" id="CHEBI:58359"/>
        <dbReference type="EC" id="3.5.1.2"/>
    </reaction>
</comment>
<proteinExistence type="inferred from homology"/>
<dbReference type="EC" id="6.3.5.3" evidence="8"/>
<accession>A0A1J5T2I3</accession>
<dbReference type="SUPFAM" id="SSF52317">
    <property type="entry name" value="Class I glutamine amidotransferase-like"/>
    <property type="match status" value="1"/>
</dbReference>
<dbReference type="NCBIfam" id="NF002252">
    <property type="entry name" value="PRK01175.1"/>
    <property type="match status" value="1"/>
</dbReference>
<keyword evidence="7 8" id="KW-0315">Glutamine amidotransferase</keyword>
<dbReference type="PIRSF" id="PIRSF001586">
    <property type="entry name" value="FGAM_synth_I"/>
    <property type="match status" value="1"/>
</dbReference>
<feature type="active site" evidence="8">
    <location>
        <position position="237"/>
    </location>
</feature>
<comment type="subunit">
    <text evidence="8">Part of the FGAM synthase complex composed of 1 PurL, 1 PurQ and 2 PurS subunits.</text>
</comment>
<dbReference type="Proteomes" id="UP000183403">
    <property type="component" value="Unassembled WGS sequence"/>
</dbReference>
<keyword evidence="6 8" id="KW-0067">ATP-binding</keyword>
<dbReference type="UniPathway" id="UPA00074">
    <property type="reaction ID" value="UER00128"/>
</dbReference>
<dbReference type="PANTHER" id="PTHR10099">
    <property type="entry name" value="PHOSPHORIBOSYLFORMYLGLYCINAMIDINE SYNTHASE"/>
    <property type="match status" value="1"/>
</dbReference>
<keyword evidence="5 8" id="KW-0378">Hydrolase</keyword>
<keyword evidence="3 8" id="KW-0547">Nucleotide-binding</keyword>
<organism evidence="9 10">
    <name type="scientific">Marine Group III euryarchaeote CG-Epi6</name>
    <dbReference type="NCBI Taxonomy" id="1889000"/>
    <lineage>
        <taxon>Archaea</taxon>
        <taxon>Methanobacteriati</taxon>
        <taxon>Thermoplasmatota</taxon>
        <taxon>Thermoplasmata</taxon>
        <taxon>Candidatus Thermoprofundales</taxon>
    </lineage>
</organism>
<evidence type="ECO:0000256" key="8">
    <source>
        <dbReference type="HAMAP-Rule" id="MF_00421"/>
    </source>
</evidence>
<dbReference type="AlphaFoldDB" id="A0A1J5T2I3"/>
<comment type="subcellular location">
    <subcellularLocation>
        <location evidence="8">Cytoplasm</location>
    </subcellularLocation>
</comment>
<dbReference type="PROSITE" id="PS51273">
    <property type="entry name" value="GATASE_TYPE_1"/>
    <property type="match status" value="1"/>
</dbReference>
<feature type="active site" description="Nucleophile" evidence="8">
    <location>
        <position position="104"/>
    </location>
</feature>
<dbReference type="GO" id="GO:0005737">
    <property type="term" value="C:cytoplasm"/>
    <property type="evidence" value="ECO:0007669"/>
    <property type="project" value="UniProtKB-SubCell"/>
</dbReference>
<comment type="caution">
    <text evidence="9">The sequence shown here is derived from an EMBL/GenBank/DDBJ whole genome shotgun (WGS) entry which is preliminary data.</text>
</comment>
<dbReference type="GO" id="GO:0004359">
    <property type="term" value="F:glutaminase activity"/>
    <property type="evidence" value="ECO:0007669"/>
    <property type="project" value="UniProtKB-EC"/>
</dbReference>
<dbReference type="HAMAP" id="MF_00421">
    <property type="entry name" value="PurQ"/>
    <property type="match status" value="1"/>
</dbReference>
<dbReference type="PANTHER" id="PTHR10099:SF1">
    <property type="entry name" value="PHOSPHORIBOSYLFORMYLGLYCINAMIDINE SYNTHASE"/>
    <property type="match status" value="1"/>
</dbReference>
<comment type="function">
    <text evidence="8">Part of the phosphoribosylformylglycinamidine synthase complex involved in the purines biosynthetic pathway. Catalyzes the ATP-dependent conversion of formylglycinamide ribonucleotide (FGAR) and glutamine to yield formylglycinamidine ribonucleotide (FGAM) and glutamate. The FGAM synthase complex is composed of three subunits. PurQ produces an ammonia molecule by converting glutamine to glutamate. PurL transfers the ammonia molecule to FGAR to form FGAM in an ATP-dependent manner. PurS interacts with PurQ and PurL and is thought to assist in the transfer of the ammonia molecule from PurQ to PurL.</text>
</comment>
<reference evidence="9 10" key="1">
    <citation type="submission" date="2016-08" db="EMBL/GenBank/DDBJ databases">
        <title>New Insights into Marine Group III Euryarchaeota, from dark to light.</title>
        <authorList>
            <person name="Haro-Moreno J.M."/>
            <person name="Rodriguez-Valera F."/>
            <person name="Lopez-Garcia P."/>
            <person name="Moreira D."/>
            <person name="Martin-Cuadrado A.B."/>
        </authorList>
    </citation>
    <scope>NUCLEOTIDE SEQUENCE [LARGE SCALE GENOMIC DNA]</scope>
    <source>
        <strain evidence="9">CG-Epi6</strain>
    </source>
</reference>
<dbReference type="InterPro" id="IPR029062">
    <property type="entry name" value="Class_I_gatase-like"/>
</dbReference>
<evidence type="ECO:0000256" key="4">
    <source>
        <dbReference type="ARBA" id="ARBA00022755"/>
    </source>
</evidence>
<evidence type="ECO:0000313" key="10">
    <source>
        <dbReference type="Proteomes" id="UP000183403"/>
    </source>
</evidence>
<comment type="catalytic activity">
    <reaction evidence="8">
        <text>N(2)-formyl-N(1)-(5-phospho-beta-D-ribosyl)glycinamide + L-glutamine + ATP + H2O = 2-formamido-N(1)-(5-O-phospho-beta-D-ribosyl)acetamidine + L-glutamate + ADP + phosphate + H(+)</text>
        <dbReference type="Rhea" id="RHEA:17129"/>
        <dbReference type="ChEBI" id="CHEBI:15377"/>
        <dbReference type="ChEBI" id="CHEBI:15378"/>
        <dbReference type="ChEBI" id="CHEBI:29985"/>
        <dbReference type="ChEBI" id="CHEBI:30616"/>
        <dbReference type="ChEBI" id="CHEBI:43474"/>
        <dbReference type="ChEBI" id="CHEBI:58359"/>
        <dbReference type="ChEBI" id="CHEBI:147286"/>
        <dbReference type="ChEBI" id="CHEBI:147287"/>
        <dbReference type="ChEBI" id="CHEBI:456216"/>
        <dbReference type="EC" id="6.3.5.3"/>
    </reaction>
</comment>
<dbReference type="CDD" id="cd01740">
    <property type="entry name" value="GATase1_FGAR_AT"/>
    <property type="match status" value="1"/>
</dbReference>
<evidence type="ECO:0000256" key="6">
    <source>
        <dbReference type="ARBA" id="ARBA00022840"/>
    </source>
</evidence>
<dbReference type="NCBIfam" id="TIGR01737">
    <property type="entry name" value="FGAM_synth_I"/>
    <property type="match status" value="1"/>
</dbReference>
<dbReference type="GO" id="GO:0006189">
    <property type="term" value="P:'de novo' IMP biosynthetic process"/>
    <property type="evidence" value="ECO:0007669"/>
    <property type="project" value="UniProtKB-UniRule"/>
</dbReference>
<evidence type="ECO:0000256" key="2">
    <source>
        <dbReference type="ARBA" id="ARBA00022598"/>
    </source>
</evidence>